<keyword evidence="2" id="KW-1185">Reference proteome</keyword>
<gene>
    <name evidence="1" type="ORF">RWE15_22405</name>
</gene>
<reference evidence="1 2" key="1">
    <citation type="submission" date="2023-10" db="EMBL/GenBank/DDBJ databases">
        <title>Virgibacillus halophilus 5B73C genome.</title>
        <authorList>
            <person name="Miliotis G."/>
            <person name="Sengupta P."/>
            <person name="Hameed A."/>
            <person name="Chuvochina M."/>
            <person name="Mcdonagh F."/>
            <person name="Simpson A.C."/>
            <person name="Singh N.K."/>
            <person name="Rekha P.D."/>
            <person name="Raman K."/>
            <person name="Hugenholtz P."/>
            <person name="Venkateswaran K."/>
        </authorList>
    </citation>
    <scope>NUCLEOTIDE SEQUENCE [LARGE SCALE GENOMIC DNA]</scope>
    <source>
        <strain evidence="1 2">5B73C</strain>
    </source>
</reference>
<evidence type="ECO:0008006" key="3">
    <source>
        <dbReference type="Google" id="ProtNLM"/>
    </source>
</evidence>
<sequence>MKYTYVKMAIGLCLIFFLSGCLYPKEELDKNKVPNQDQLDAIQKAVDEYREQTGGLVPIKTKPMETPLYEKYIVDFTMLKEKNLISETPGNAYENGGIYQYTLITPEKNPTVKLIDLRMSEAIRDINIKLDLYRDKHLYPPFGKKIASNVYTIDYKKLGLNEAPYVKSPYSQKILPIVINTDGDLYVDYGSELADALKKYKHHYKNGDDIRDILAENTPFVPAYSLPYTVKNGDPVFLNKK</sequence>
<evidence type="ECO:0000313" key="1">
    <source>
        <dbReference type="EMBL" id="MDY0396556.1"/>
    </source>
</evidence>
<evidence type="ECO:0000313" key="2">
    <source>
        <dbReference type="Proteomes" id="UP001281447"/>
    </source>
</evidence>
<protein>
    <recommendedName>
        <fullName evidence="3">Lipoprotein</fullName>
    </recommendedName>
</protein>
<dbReference type="PROSITE" id="PS51257">
    <property type="entry name" value="PROKAR_LIPOPROTEIN"/>
    <property type="match status" value="1"/>
</dbReference>
<dbReference type="Proteomes" id="UP001281447">
    <property type="component" value="Unassembled WGS sequence"/>
</dbReference>
<dbReference type="RefSeq" id="WP_390353500.1">
    <property type="nucleotide sequence ID" value="NZ_JBHUIZ010000003.1"/>
</dbReference>
<dbReference type="EMBL" id="JAWDIP010000004">
    <property type="protein sequence ID" value="MDY0396556.1"/>
    <property type="molecule type" value="Genomic_DNA"/>
</dbReference>
<accession>A0ABU5CB46</accession>
<organism evidence="1 2">
    <name type="scientific">Tigheibacillus halophilus</name>
    <dbReference type="NCBI Taxonomy" id="361280"/>
    <lineage>
        <taxon>Bacteria</taxon>
        <taxon>Bacillati</taxon>
        <taxon>Bacillota</taxon>
        <taxon>Bacilli</taxon>
        <taxon>Bacillales</taxon>
        <taxon>Bacillaceae</taxon>
        <taxon>Tigheibacillus</taxon>
    </lineage>
</organism>
<comment type="caution">
    <text evidence="1">The sequence shown here is derived from an EMBL/GenBank/DDBJ whole genome shotgun (WGS) entry which is preliminary data.</text>
</comment>
<proteinExistence type="predicted"/>
<name>A0ABU5CB46_9BACI</name>